<evidence type="ECO:0000256" key="4">
    <source>
        <dbReference type="ARBA" id="ARBA00022827"/>
    </source>
</evidence>
<gene>
    <name evidence="7" type="ORF">GA0070564_1123</name>
</gene>
<dbReference type="STRING" id="262898.GA0070564_1123"/>
<organism evidence="7 8">
    <name type="scientific">Micromonospora mirobrigensis</name>
    <dbReference type="NCBI Taxonomy" id="262898"/>
    <lineage>
        <taxon>Bacteria</taxon>
        <taxon>Bacillati</taxon>
        <taxon>Actinomycetota</taxon>
        <taxon>Actinomycetes</taxon>
        <taxon>Micromonosporales</taxon>
        <taxon>Micromonosporaceae</taxon>
        <taxon>Micromonospora</taxon>
    </lineage>
</organism>
<reference evidence="8" key="1">
    <citation type="submission" date="2016-06" db="EMBL/GenBank/DDBJ databases">
        <authorList>
            <person name="Varghese N."/>
            <person name="Submissions Spin"/>
        </authorList>
    </citation>
    <scope>NUCLEOTIDE SEQUENCE [LARGE SCALE GENOMIC DNA]</scope>
    <source>
        <strain evidence="8">DSM 44830</strain>
    </source>
</reference>
<feature type="domain" description="FAD-binding PCMH-type" evidence="6">
    <location>
        <begin position="285"/>
        <end position="452"/>
    </location>
</feature>
<dbReference type="InterPro" id="IPR029058">
    <property type="entry name" value="AB_hydrolase_fold"/>
</dbReference>
<evidence type="ECO:0000313" key="8">
    <source>
        <dbReference type="Proteomes" id="UP000199504"/>
    </source>
</evidence>
<evidence type="ECO:0000256" key="5">
    <source>
        <dbReference type="ARBA" id="ARBA00023002"/>
    </source>
</evidence>
<accession>A0A1C5AKC5</accession>
<dbReference type="OrthoDB" id="9775082at2"/>
<dbReference type="InterPro" id="IPR006093">
    <property type="entry name" value="Oxy_OxRdtase_FAD_BS"/>
</dbReference>
<keyword evidence="4" id="KW-0274">FAD</keyword>
<evidence type="ECO:0000259" key="6">
    <source>
        <dbReference type="PROSITE" id="PS51387"/>
    </source>
</evidence>
<comment type="similarity">
    <text evidence="2">Belongs to the oxygen-dependent FAD-linked oxidoreductase family.</text>
</comment>
<dbReference type="InterPro" id="IPR036318">
    <property type="entry name" value="FAD-bd_PCMH-like_sf"/>
</dbReference>
<dbReference type="InterPro" id="IPR016166">
    <property type="entry name" value="FAD-bd_PCMH"/>
</dbReference>
<dbReference type="InterPro" id="IPR050416">
    <property type="entry name" value="FAD-linked_Oxidoreductase"/>
</dbReference>
<dbReference type="InterPro" id="IPR016167">
    <property type="entry name" value="FAD-bd_PCMH_sub1"/>
</dbReference>
<dbReference type="EMBL" id="FMCX01000012">
    <property type="protein sequence ID" value="SCF45675.1"/>
    <property type="molecule type" value="Genomic_DNA"/>
</dbReference>
<dbReference type="Proteomes" id="UP000199504">
    <property type="component" value="Unassembled WGS sequence"/>
</dbReference>
<dbReference type="Pfam" id="PF01565">
    <property type="entry name" value="FAD_binding_4"/>
    <property type="match status" value="1"/>
</dbReference>
<evidence type="ECO:0000256" key="2">
    <source>
        <dbReference type="ARBA" id="ARBA00005466"/>
    </source>
</evidence>
<keyword evidence="5" id="KW-0560">Oxidoreductase</keyword>
<proteinExistence type="inferred from homology"/>
<dbReference type="PROSITE" id="PS00862">
    <property type="entry name" value="OX2_COVAL_FAD"/>
    <property type="match status" value="1"/>
</dbReference>
<dbReference type="SUPFAM" id="SSF56176">
    <property type="entry name" value="FAD-binding/transporter-associated domain-like"/>
    <property type="match status" value="1"/>
</dbReference>
<sequence>MTSTKRPTLLFVHGAWHGSWTWGKLERELTARGWATRTVDLPSALTPDAPTEPTPGMYDDARVIRAALDSIDGPVVVVAHSYGGVPVTQATGGAGNVAHIVYLAAYQLDVGEALLPYHGVPVPESVEGVLPVVDPSIGRIPLPYFYGGVEAAEAEEAAARLVPQSLRSFHEVVTEAGWRSIPSSYIVTERDQALPAAVQEQLATRAQAVHRLDSHHSPMLSMAGELASLLVTIAQDARTATAGSREPTPITAGAVAELAAVATGPVLRPADEGYAAECAGYNLAVPHRPALVVGATNPADVQAAVRFAAAHDLPVAVLATGHSALPSAGAVLITTRRMNAVSIDAERRTARIGAGVRWQQVIDEAAKHGLAPLNGSAPTVGAVSYTLGGGLSPIGRTFGYAADHVRAIELVTADGELRRVTAESEPELFWALRGGKGNFGVVTALEFGLFPVARIYGGGLFFPGEFTAEVLRTWSSWTVGLPDEMTSSVALLQLPPAPDVPEPLRGRFVVHVRMAYVGSAQEGARLVEPLRAIGPALIDSVTEMPYAAIGSVHNDPPMPIPFSDRSTLLREFTPALADTIIELAGPASQSPLAMLEIRHLGGALDRRPEPANAVDTRGSAYLLYGVAIGGPDQAEAAGEYLTRLIADLGPWSTGRRFVNFFSAVDAAPEGVRTGYRPESYERLVAVKRRFDPRNLFRVNHNIPPA</sequence>
<dbReference type="Gene3D" id="3.40.462.20">
    <property type="match status" value="1"/>
</dbReference>
<evidence type="ECO:0000256" key="1">
    <source>
        <dbReference type="ARBA" id="ARBA00001974"/>
    </source>
</evidence>
<dbReference type="PROSITE" id="PS51387">
    <property type="entry name" value="FAD_PCMH"/>
    <property type="match status" value="1"/>
</dbReference>
<dbReference type="Gene3D" id="3.30.43.10">
    <property type="entry name" value="Uridine Diphospho-n-acetylenolpyruvylglucosamine Reductase, domain 2"/>
    <property type="match status" value="1"/>
</dbReference>
<dbReference type="Gene3D" id="3.40.50.1820">
    <property type="entry name" value="alpha/beta hydrolase"/>
    <property type="match status" value="1"/>
</dbReference>
<protein>
    <submittedName>
        <fullName evidence="7">FAD/FMN-containing dehydrogenase</fullName>
    </submittedName>
</protein>
<dbReference type="PANTHER" id="PTHR42973">
    <property type="entry name" value="BINDING OXIDOREDUCTASE, PUTATIVE (AFU_ORTHOLOGUE AFUA_1G17690)-RELATED"/>
    <property type="match status" value="1"/>
</dbReference>
<name>A0A1C5AKC5_9ACTN</name>
<comment type="cofactor">
    <cofactor evidence="1">
        <name>FAD</name>
        <dbReference type="ChEBI" id="CHEBI:57692"/>
    </cofactor>
</comment>
<dbReference type="InterPro" id="IPR006094">
    <property type="entry name" value="Oxid_FAD_bind_N"/>
</dbReference>
<keyword evidence="3" id="KW-0285">Flavoprotein</keyword>
<dbReference type="AlphaFoldDB" id="A0A1C5AKC5"/>
<dbReference type="InterPro" id="IPR016169">
    <property type="entry name" value="FAD-bd_PCMH_sub2"/>
</dbReference>
<evidence type="ECO:0000256" key="3">
    <source>
        <dbReference type="ARBA" id="ARBA00022630"/>
    </source>
</evidence>
<dbReference type="Gene3D" id="3.30.465.10">
    <property type="match status" value="1"/>
</dbReference>
<keyword evidence="8" id="KW-1185">Reference proteome</keyword>
<dbReference type="Pfam" id="PF12697">
    <property type="entry name" value="Abhydrolase_6"/>
    <property type="match status" value="1"/>
</dbReference>
<dbReference type="SUPFAM" id="SSF53474">
    <property type="entry name" value="alpha/beta-Hydrolases"/>
    <property type="match status" value="1"/>
</dbReference>
<dbReference type="PANTHER" id="PTHR42973:SF39">
    <property type="entry name" value="FAD-BINDING PCMH-TYPE DOMAIN-CONTAINING PROTEIN"/>
    <property type="match status" value="1"/>
</dbReference>
<dbReference type="InterPro" id="IPR000073">
    <property type="entry name" value="AB_hydrolase_1"/>
</dbReference>
<dbReference type="GO" id="GO:0071949">
    <property type="term" value="F:FAD binding"/>
    <property type="evidence" value="ECO:0007669"/>
    <property type="project" value="InterPro"/>
</dbReference>
<evidence type="ECO:0000313" key="7">
    <source>
        <dbReference type="EMBL" id="SCF45675.1"/>
    </source>
</evidence>
<dbReference type="Pfam" id="PF08031">
    <property type="entry name" value="BBE"/>
    <property type="match status" value="1"/>
</dbReference>
<dbReference type="GO" id="GO:0016491">
    <property type="term" value="F:oxidoreductase activity"/>
    <property type="evidence" value="ECO:0007669"/>
    <property type="project" value="UniProtKB-KW"/>
</dbReference>
<dbReference type="InterPro" id="IPR012951">
    <property type="entry name" value="BBE"/>
</dbReference>
<dbReference type="RefSeq" id="WP_091615237.1">
    <property type="nucleotide sequence ID" value="NZ_FMCX01000012.1"/>
</dbReference>